<dbReference type="Proteomes" id="UP000524450">
    <property type="component" value="Unassembled WGS sequence"/>
</dbReference>
<reference evidence="1 2" key="1">
    <citation type="submission" date="2020-08" db="EMBL/GenBank/DDBJ databases">
        <title>Genomic Encyclopedia of Type Strains, Phase IV (KMG-V): Genome sequencing to study the core and pangenomes of soil and plant-associated prokaryotes.</title>
        <authorList>
            <person name="Whitman W."/>
        </authorList>
    </citation>
    <scope>NUCLEOTIDE SEQUENCE [LARGE SCALE GENOMIC DNA]</scope>
    <source>
        <strain evidence="1 2">34/80</strain>
    </source>
</reference>
<gene>
    <name evidence="1" type="ORF">GGD71_006414</name>
</gene>
<name>A0A840G8P3_9BURK</name>
<dbReference type="RefSeq" id="WP_184642335.1">
    <property type="nucleotide sequence ID" value="NZ_JACIFZ010000013.1"/>
</dbReference>
<accession>A0A840G8P3</accession>
<evidence type="ECO:0000313" key="2">
    <source>
        <dbReference type="Proteomes" id="UP000524450"/>
    </source>
</evidence>
<organism evidence="1 2">
    <name type="scientific">Variovorax guangxiensis</name>
    <dbReference type="NCBI Taxonomy" id="1775474"/>
    <lineage>
        <taxon>Bacteria</taxon>
        <taxon>Pseudomonadati</taxon>
        <taxon>Pseudomonadota</taxon>
        <taxon>Betaproteobacteria</taxon>
        <taxon>Burkholderiales</taxon>
        <taxon>Comamonadaceae</taxon>
        <taxon>Variovorax</taxon>
    </lineage>
</organism>
<dbReference type="InterPro" id="IPR010982">
    <property type="entry name" value="Lambda_DNA-bd_dom_sf"/>
</dbReference>
<dbReference type="EMBL" id="JACIFZ010000013">
    <property type="protein sequence ID" value="MBB4225601.1"/>
    <property type="molecule type" value="Genomic_DNA"/>
</dbReference>
<dbReference type="AlphaFoldDB" id="A0A840G8P3"/>
<keyword evidence="1" id="KW-0238">DNA-binding</keyword>
<dbReference type="GO" id="GO:0003677">
    <property type="term" value="F:DNA binding"/>
    <property type="evidence" value="ECO:0007669"/>
    <property type="project" value="UniProtKB-KW"/>
</dbReference>
<dbReference type="Gene3D" id="1.10.260.40">
    <property type="entry name" value="lambda repressor-like DNA-binding domains"/>
    <property type="match status" value="1"/>
</dbReference>
<evidence type="ECO:0000313" key="1">
    <source>
        <dbReference type="EMBL" id="MBB4225601.1"/>
    </source>
</evidence>
<proteinExistence type="predicted"/>
<comment type="caution">
    <text evidence="1">The sequence shown here is derived from an EMBL/GenBank/DDBJ whole genome shotgun (WGS) entry which is preliminary data.</text>
</comment>
<protein>
    <submittedName>
        <fullName evidence="1">DNA-binding transcriptional regulator YdaS (Cro superfamily)</fullName>
    </submittedName>
</protein>
<sequence>MLIDKAKEISGSDYKLAKLTGHTPQQISDWRHGRKPCPPEDQALIAGVAGLNAEQVALRALVEKHEGTAKGDRLMKVLGKALLATGGAIASAGASAAAISSTIHTVPSLATAAEWLVGIYTMCIMLNNRAPINCASAQKVQK</sequence>